<gene>
    <name evidence="2" type="ORF">PXEA_LOCUS22882</name>
</gene>
<dbReference type="AlphaFoldDB" id="A0A448X6S3"/>
<dbReference type="Proteomes" id="UP000784294">
    <property type="component" value="Unassembled WGS sequence"/>
</dbReference>
<evidence type="ECO:0000313" key="2">
    <source>
        <dbReference type="EMBL" id="VEL29442.1"/>
    </source>
</evidence>
<organism evidence="2 3">
    <name type="scientific">Protopolystoma xenopodis</name>
    <dbReference type="NCBI Taxonomy" id="117903"/>
    <lineage>
        <taxon>Eukaryota</taxon>
        <taxon>Metazoa</taxon>
        <taxon>Spiralia</taxon>
        <taxon>Lophotrochozoa</taxon>
        <taxon>Platyhelminthes</taxon>
        <taxon>Monogenea</taxon>
        <taxon>Polyopisthocotylea</taxon>
        <taxon>Polystomatidea</taxon>
        <taxon>Polystomatidae</taxon>
        <taxon>Protopolystoma</taxon>
    </lineage>
</organism>
<dbReference type="EMBL" id="CAAALY010103199">
    <property type="protein sequence ID" value="VEL29442.1"/>
    <property type="molecule type" value="Genomic_DNA"/>
</dbReference>
<proteinExistence type="predicted"/>
<evidence type="ECO:0000313" key="3">
    <source>
        <dbReference type="Proteomes" id="UP000784294"/>
    </source>
</evidence>
<evidence type="ECO:0000256" key="1">
    <source>
        <dbReference type="SAM" id="MobiDB-lite"/>
    </source>
</evidence>
<sequence>MLVEAASGPASRTAIVHSPSWESSAGTGRSGAAGVEARLGLKRGSGTSRHHLRRGSRLTQPKGWATLNM</sequence>
<feature type="region of interest" description="Disordered" evidence="1">
    <location>
        <begin position="1"/>
        <end position="69"/>
    </location>
</feature>
<comment type="caution">
    <text evidence="2">The sequence shown here is derived from an EMBL/GenBank/DDBJ whole genome shotgun (WGS) entry which is preliminary data.</text>
</comment>
<feature type="compositionally biased region" description="Low complexity" evidence="1">
    <location>
        <begin position="23"/>
        <end position="34"/>
    </location>
</feature>
<reference evidence="2" key="1">
    <citation type="submission" date="2018-11" db="EMBL/GenBank/DDBJ databases">
        <authorList>
            <consortium name="Pathogen Informatics"/>
        </authorList>
    </citation>
    <scope>NUCLEOTIDE SEQUENCE</scope>
</reference>
<protein>
    <submittedName>
        <fullName evidence="2">Uncharacterized protein</fullName>
    </submittedName>
</protein>
<keyword evidence="3" id="KW-1185">Reference proteome</keyword>
<accession>A0A448X6S3</accession>
<name>A0A448X6S3_9PLAT</name>